<evidence type="ECO:0000256" key="1">
    <source>
        <dbReference type="ARBA" id="ARBA00022737"/>
    </source>
</evidence>
<name>A0ABP4V3X0_9MICO</name>
<dbReference type="EMBL" id="BAAAPM010000003">
    <property type="protein sequence ID" value="GAA1715967.1"/>
    <property type="molecule type" value="Genomic_DNA"/>
</dbReference>
<feature type="region of interest" description="Disordered" evidence="4">
    <location>
        <begin position="1899"/>
        <end position="1923"/>
    </location>
</feature>
<dbReference type="Pfam" id="PF17963">
    <property type="entry name" value="Big_9"/>
    <property type="match status" value="10"/>
</dbReference>
<keyword evidence="3" id="KW-0624">Polysaccharide degradation</keyword>
<dbReference type="PRINTS" id="PR00014">
    <property type="entry name" value="FNTYPEIII"/>
</dbReference>
<feature type="domain" description="Fibronectin type-III" evidence="6">
    <location>
        <begin position="1733"/>
        <end position="1823"/>
    </location>
</feature>
<dbReference type="PANTHER" id="PTHR13817:SF166">
    <property type="entry name" value="NEURONAL IGCAM-RELATED"/>
    <property type="match status" value="1"/>
</dbReference>
<feature type="region of interest" description="Disordered" evidence="4">
    <location>
        <begin position="1862"/>
        <end position="1886"/>
    </location>
</feature>
<keyword evidence="2" id="KW-0326">Glycosidase</keyword>
<keyword evidence="3" id="KW-0119">Carbohydrate metabolism</keyword>
<feature type="signal peptide" evidence="5">
    <location>
        <begin position="1"/>
        <end position="16"/>
    </location>
</feature>
<accession>A0ABP4V3X0</accession>
<organism evidence="7 8">
    <name type="scientific">Isoptericola hypogeus</name>
    <dbReference type="NCBI Taxonomy" id="300179"/>
    <lineage>
        <taxon>Bacteria</taxon>
        <taxon>Bacillati</taxon>
        <taxon>Actinomycetota</taxon>
        <taxon>Actinomycetes</taxon>
        <taxon>Micrococcales</taxon>
        <taxon>Promicromonosporaceae</taxon>
        <taxon>Isoptericola</taxon>
    </lineage>
</organism>
<dbReference type="SMART" id="SM00060">
    <property type="entry name" value="FN3"/>
    <property type="match status" value="4"/>
</dbReference>
<proteinExistence type="predicted"/>
<evidence type="ECO:0000256" key="3">
    <source>
        <dbReference type="ARBA" id="ARBA00023326"/>
    </source>
</evidence>
<comment type="caution">
    <text evidence="7">The sequence shown here is derived from an EMBL/GenBank/DDBJ whole genome shotgun (WGS) entry which is preliminary data.</text>
</comment>
<feature type="chain" id="PRO_5045864802" evidence="5">
    <location>
        <begin position="17"/>
        <end position="2013"/>
    </location>
</feature>
<evidence type="ECO:0000256" key="4">
    <source>
        <dbReference type="SAM" id="MobiDB-lite"/>
    </source>
</evidence>
<feature type="compositionally biased region" description="Polar residues" evidence="4">
    <location>
        <begin position="1877"/>
        <end position="1886"/>
    </location>
</feature>
<feature type="domain" description="Fibronectin type-III" evidence="6">
    <location>
        <begin position="1454"/>
        <end position="1542"/>
    </location>
</feature>
<keyword evidence="8" id="KW-1185">Reference proteome</keyword>
<dbReference type="CDD" id="cd00063">
    <property type="entry name" value="FN3"/>
    <property type="match status" value="3"/>
</dbReference>
<dbReference type="InterPro" id="IPR036116">
    <property type="entry name" value="FN3_sf"/>
</dbReference>
<feature type="domain" description="Fibronectin type-III" evidence="6">
    <location>
        <begin position="1543"/>
        <end position="1638"/>
    </location>
</feature>
<dbReference type="Pfam" id="PF00041">
    <property type="entry name" value="fn3"/>
    <property type="match status" value="3"/>
</dbReference>
<dbReference type="PANTHER" id="PTHR13817">
    <property type="entry name" value="TITIN"/>
    <property type="match status" value="1"/>
</dbReference>
<dbReference type="PROSITE" id="PS50853">
    <property type="entry name" value="FN3"/>
    <property type="match status" value="4"/>
</dbReference>
<reference evidence="8" key="1">
    <citation type="journal article" date="2019" name="Int. J. Syst. Evol. Microbiol.">
        <title>The Global Catalogue of Microorganisms (GCM) 10K type strain sequencing project: providing services to taxonomists for standard genome sequencing and annotation.</title>
        <authorList>
            <consortium name="The Broad Institute Genomics Platform"/>
            <consortium name="The Broad Institute Genome Sequencing Center for Infectious Disease"/>
            <person name="Wu L."/>
            <person name="Ma J."/>
        </authorList>
    </citation>
    <scope>NUCLEOTIDE SEQUENCE [LARGE SCALE GENOMIC DNA]</scope>
    <source>
        <strain evidence="8">JCM 15589</strain>
    </source>
</reference>
<keyword evidence="2" id="KW-0378">Hydrolase</keyword>
<feature type="compositionally biased region" description="Low complexity" evidence="4">
    <location>
        <begin position="1899"/>
        <end position="1910"/>
    </location>
</feature>
<protein>
    <submittedName>
        <fullName evidence="7">Ig-like domain-containing protein</fullName>
    </submittedName>
</protein>
<evidence type="ECO:0000313" key="7">
    <source>
        <dbReference type="EMBL" id="GAA1715967.1"/>
    </source>
</evidence>
<dbReference type="Gene3D" id="2.60.40.2810">
    <property type="match status" value="1"/>
</dbReference>
<feature type="domain" description="Fibronectin type-III" evidence="6">
    <location>
        <begin position="1639"/>
        <end position="1732"/>
    </location>
</feature>
<gene>
    <name evidence="7" type="ORF">GCM10009809_10120</name>
</gene>
<feature type="region of interest" description="Disordered" evidence="4">
    <location>
        <begin position="1524"/>
        <end position="1551"/>
    </location>
</feature>
<keyword evidence="5" id="KW-0732">Signal</keyword>
<evidence type="ECO:0000313" key="8">
    <source>
        <dbReference type="Proteomes" id="UP001501138"/>
    </source>
</evidence>
<keyword evidence="1" id="KW-0677">Repeat</keyword>
<sequence>MSTALVVVLSAGVATAAVLYDGVATADVDVNDSGVWVTKQSAGLVGRFNTEAKSLDGTLLAGSSAFDVDQQAGEVLVADDGTSTANLVDVARLKFGSTTAVPAGATLAMGGGRVAVVDDEQGGLWLTSVDRLPTLDTEEDPDLDLGGAGEAVVSATGTVFVAVPAKDALFTIRPGSEPERAELGLLDEADDVVLTTVGDDVVVLDRTDARLRLPGGETVEVADAQGARLQQPGAAYSDVLYATSSALVRQPLDGGTATVRKVSGTPAAPVALGGCVYGAWSATGQIVRDCEGTDRDVERVLDGLEPSTVLEYRTNRDNVVLNDLSAGTVWLAQDEYEKVDDWDVQLPGEGDGEDENADDETPELVDQTIVDREKQDPPEAKDDKFGVRPGRSTVLDVLSNDLDPDGDVITAELLDDETDPIDVQGVLGGRALQAVVPDDAEGTVSFTYAATDGRGGHDEADVDVRVVPWSENTAPEASGEPVLEVGLGRTAEIRVLPFFRDPDGDDLYLATASSAIKGDEVRATPDGRIEFRDEGTSTGRKKVTLTVSDGRATTEGTLWVDVVGDTERPPVAVGDHVVVTAGEPVTVEPLKNDTDPNGDELRLSDVGDAPPADIVVNDEAGTFTFVAQEPKSYDVLYQVTDGPSATTGVVRVDVVDPDDAAGDPVAVSDTALLPAGGSVLVDVLANDSDPAGGVLVVQSVDVPDDAGVTVATLGHQMLRVTETRRLAEPVTLRYTVSNGDGTATGEVRILPVPAPEKLRPPSAVADEVVVHVGDYVNIPVLANDTHPDGLELTLDDELEQTVEPDQGELFVSEGRLRFRAGTEATTAYAIYKVTDPNGQEDSAQVTIKVRDGEENRPPTPRDASARVLSGGKVRVQVPLDGIDPDGDSVQLVNIVQPPLKGIAEIAEGQYLDFRATAGATGQDTLTYAVVDARGETAVGTVRIGIAPPGTSNHPPVAQDDVVTVRPDRAVAVPALRNDTDPDGDQVGLVPGAIEAKAPLDPEVTEDRIVLQTPADEGTYSFYYGIEDVWAARATGAVTVEVARDAPLLPPVARDDIVVPGAITADMTSVSVPVLRNDEDPDGAATELTVTVDGETATVDDDGVVEVTLTDARQLLTYTVADVDGLEGKAFIQIPALQNAAAAPQQPEEETDLLGPPPLLKPGFVPLEVKSGEPLTVDLRDAVVVAEGGEVAIADAGSARAVAGSVVVQDAQHLVYTSEPDYVGPAAVSVQVTDGLGEAKDAAKRVVTVQVPITVLPPENLPPEPGSPTVQVAAGEETAVDLARFATDADGDELTFALGAAPEGLTATATGGTVTLQASPDVVKGTDLEIPYTVSDGENPAVDGALRATVVASTRPLAKANPDTVEDAHQGEPVSVPVLANDVDPFDPQGLEVIGAVVETGAGEAVVDGDEVVVTPEAHFVGTFVAVYRVQDATGDADRLVEGRVTVNVLGVPEAPAKPVVEEVRSETVVLSWTPPVNNGAEITGYTVTSSQGDTFECATTTCTLEPLTNNVTYTFTATATNVVGESPASPASAEARPDQKPDPPAAPTLDFGDRSLKVTWVNATYTDRSPIECVNLMISPAPASGISQIACVTGQSYEWAGLTNGTSYTVALQAENDAPDPSDWGVMSAPMTPAAPPDAPGAPSATRVSDPLGGKITVTWSPPNANGDPVSTYHVTTLKNGSPAGSAVPVSGTTYSATGLDNEATYTFTVVAENKAGKGGASAASNAIVPFGKPSAPTGVRVADNQGVPTVSWNAADANGSPVTSYTVVASDGASKTVSGTSTSFTGLAEGQTYTFQVQATNAGGTSDLSARSGSVKVYNKPAAPGVSWTQSSSTSGYFTVSAPSSWHGDTGSWSWTLTGSDGTKSGSSAGRIDVSGSPSWNSGNKSYSVSVSATNKAGTSSASASGSTTAPPPPDPKISVSAGPAYSTPGCTNTAVCHRFRINTNADFPADTYNIQCWSTYDGLVSDRTYSVTIGPNSSQDLWCTLGRSFNAEVWVTVNGSTQWAQRSVWPW</sequence>
<dbReference type="InterPro" id="IPR003961">
    <property type="entry name" value="FN3_dom"/>
</dbReference>
<dbReference type="InterPro" id="IPR013783">
    <property type="entry name" value="Ig-like_fold"/>
</dbReference>
<evidence type="ECO:0000256" key="2">
    <source>
        <dbReference type="ARBA" id="ARBA00023295"/>
    </source>
</evidence>
<evidence type="ECO:0000256" key="5">
    <source>
        <dbReference type="SAM" id="SignalP"/>
    </source>
</evidence>
<feature type="compositionally biased region" description="Low complexity" evidence="4">
    <location>
        <begin position="1525"/>
        <end position="1534"/>
    </location>
</feature>
<evidence type="ECO:0000259" key="6">
    <source>
        <dbReference type="PROSITE" id="PS50853"/>
    </source>
</evidence>
<dbReference type="Gene3D" id="2.60.40.10">
    <property type="entry name" value="Immunoglobulins"/>
    <property type="match status" value="4"/>
</dbReference>
<dbReference type="Proteomes" id="UP001501138">
    <property type="component" value="Unassembled WGS sequence"/>
</dbReference>
<dbReference type="RefSeq" id="WP_344246288.1">
    <property type="nucleotide sequence ID" value="NZ_BAAAPM010000003.1"/>
</dbReference>
<dbReference type="InterPro" id="IPR050964">
    <property type="entry name" value="Striated_Muscle_Regulatory"/>
</dbReference>
<dbReference type="SUPFAM" id="SSF49265">
    <property type="entry name" value="Fibronectin type III"/>
    <property type="match status" value="2"/>
</dbReference>